<evidence type="ECO:0000313" key="3">
    <source>
        <dbReference type="Proteomes" id="UP000277928"/>
    </source>
</evidence>
<dbReference type="AlphaFoldDB" id="A0A3P7M7L3"/>
<gene>
    <name evidence="2" type="ORF">NLS_LOCUS9746</name>
</gene>
<accession>A0A3P7M7L3</accession>
<keyword evidence="1" id="KW-1133">Transmembrane helix</keyword>
<reference evidence="2 3" key="1">
    <citation type="submission" date="2018-08" db="EMBL/GenBank/DDBJ databases">
        <authorList>
            <person name="Laetsch R D."/>
            <person name="Stevens L."/>
            <person name="Kumar S."/>
            <person name="Blaxter L. M."/>
        </authorList>
    </citation>
    <scope>NUCLEOTIDE SEQUENCE [LARGE SCALE GENOMIC DNA]</scope>
</reference>
<dbReference type="OMA" id="AKHCEVS"/>
<name>A0A3P7M7L3_LITSI</name>
<dbReference type="EMBL" id="UYRX01001887">
    <property type="protein sequence ID" value="VDM92335.1"/>
    <property type="molecule type" value="Genomic_DNA"/>
</dbReference>
<evidence type="ECO:0000256" key="1">
    <source>
        <dbReference type="SAM" id="Phobius"/>
    </source>
</evidence>
<dbReference type="OrthoDB" id="5805411at2759"/>
<protein>
    <submittedName>
        <fullName evidence="2">Uncharacterized protein</fullName>
    </submittedName>
</protein>
<proteinExistence type="predicted"/>
<keyword evidence="1" id="KW-0472">Membrane</keyword>
<dbReference type="Proteomes" id="UP000277928">
    <property type="component" value="Unassembled WGS sequence"/>
</dbReference>
<keyword evidence="3" id="KW-1185">Reference proteome</keyword>
<sequence>MRRVFAILFVSMNAPRIFENAPPVISASDLTSKIKDERMQEMDDLHEIMNSKYYQTLFLSSMLTKKAERQKRQIEESAYLQANRIFTKLDNTVASMITTVAIYELNDINVYIATKLNCLKYVAETIQMVNKQADNGSIIWIFMLIIYWMLIPVFIWVAIVLFMWKNLRSHWHKIVIPLATAKHCEVSGNQLNAKGEILTMPAWDGVLEARFEQTTQSEHDEIEWSPEEEINLEIQDQEETQKVQN</sequence>
<feature type="transmembrane region" description="Helical" evidence="1">
    <location>
        <begin position="138"/>
        <end position="164"/>
    </location>
</feature>
<organism evidence="2 3">
    <name type="scientific">Litomosoides sigmodontis</name>
    <name type="common">Filarial nematode worm</name>
    <dbReference type="NCBI Taxonomy" id="42156"/>
    <lineage>
        <taxon>Eukaryota</taxon>
        <taxon>Metazoa</taxon>
        <taxon>Ecdysozoa</taxon>
        <taxon>Nematoda</taxon>
        <taxon>Chromadorea</taxon>
        <taxon>Rhabditida</taxon>
        <taxon>Spirurina</taxon>
        <taxon>Spiruromorpha</taxon>
        <taxon>Filarioidea</taxon>
        <taxon>Onchocercidae</taxon>
        <taxon>Litomosoides</taxon>
    </lineage>
</organism>
<keyword evidence="1" id="KW-0812">Transmembrane</keyword>
<evidence type="ECO:0000313" key="2">
    <source>
        <dbReference type="EMBL" id="VDM92335.1"/>
    </source>
</evidence>